<dbReference type="InterPro" id="IPR029058">
    <property type="entry name" value="AB_hydrolase_fold"/>
</dbReference>
<organism evidence="3 4">
    <name type="scientific">Malassezia japonica</name>
    <dbReference type="NCBI Taxonomy" id="223818"/>
    <lineage>
        <taxon>Eukaryota</taxon>
        <taxon>Fungi</taxon>
        <taxon>Dikarya</taxon>
        <taxon>Basidiomycota</taxon>
        <taxon>Ustilaginomycotina</taxon>
        <taxon>Malasseziomycetes</taxon>
        <taxon>Malasseziales</taxon>
        <taxon>Malasseziaceae</taxon>
        <taxon>Malassezia</taxon>
    </lineage>
</organism>
<evidence type="ECO:0000256" key="2">
    <source>
        <dbReference type="ARBA" id="ARBA00048461"/>
    </source>
</evidence>
<keyword evidence="4" id="KW-1185">Reference proteome</keyword>
<dbReference type="AlphaFoldDB" id="A0AAF0EZM3"/>
<dbReference type="PANTHER" id="PTHR35560">
    <property type="entry name" value="BLL0132 PROTEIN"/>
    <property type="match status" value="1"/>
</dbReference>
<name>A0AAF0EZM3_9BASI</name>
<comment type="catalytic activity">
    <reaction evidence="2">
        <text>a monoacylglycerol + H2O = glycerol + a fatty acid + H(+)</text>
        <dbReference type="Rhea" id="RHEA:15245"/>
        <dbReference type="ChEBI" id="CHEBI:15377"/>
        <dbReference type="ChEBI" id="CHEBI:15378"/>
        <dbReference type="ChEBI" id="CHEBI:17408"/>
        <dbReference type="ChEBI" id="CHEBI:17754"/>
        <dbReference type="ChEBI" id="CHEBI:28868"/>
    </reaction>
</comment>
<comment type="catalytic activity">
    <reaction evidence="1">
        <text>a diacylglycerol + H2O = a monoacylglycerol + a fatty acid + H(+)</text>
        <dbReference type="Rhea" id="RHEA:32731"/>
        <dbReference type="ChEBI" id="CHEBI:15377"/>
        <dbReference type="ChEBI" id="CHEBI:15378"/>
        <dbReference type="ChEBI" id="CHEBI:17408"/>
        <dbReference type="ChEBI" id="CHEBI:18035"/>
        <dbReference type="ChEBI" id="CHEBI:28868"/>
    </reaction>
</comment>
<dbReference type="Gene3D" id="3.40.50.1820">
    <property type="entry name" value="alpha/beta hydrolase"/>
    <property type="match status" value="1"/>
</dbReference>
<dbReference type="Proteomes" id="UP001217754">
    <property type="component" value="Chromosome 1"/>
</dbReference>
<dbReference type="PANTHER" id="PTHR35560:SF3">
    <property type="entry name" value="PEPTIDASE S9 PROLYL OLIGOPEPTIDASE CATALYTIC DOMAIN-CONTAINING PROTEIN"/>
    <property type="match status" value="1"/>
</dbReference>
<dbReference type="GeneID" id="85224736"/>
<dbReference type="RefSeq" id="XP_060121036.1">
    <property type="nucleotide sequence ID" value="XM_060265053.1"/>
</dbReference>
<gene>
    <name evidence="3" type="ORF">MJAP1_001087</name>
</gene>
<accession>A0AAF0EZM3</accession>
<dbReference type="EMBL" id="CP119958">
    <property type="protein sequence ID" value="WFD38139.1"/>
    <property type="molecule type" value="Genomic_DNA"/>
</dbReference>
<evidence type="ECO:0000313" key="3">
    <source>
        <dbReference type="EMBL" id="WFD38139.1"/>
    </source>
</evidence>
<evidence type="ECO:0000256" key="1">
    <source>
        <dbReference type="ARBA" id="ARBA00047591"/>
    </source>
</evidence>
<protein>
    <recommendedName>
        <fullName evidence="5">Alpha/beta hydrolase</fullName>
    </recommendedName>
</protein>
<proteinExistence type="predicted"/>
<evidence type="ECO:0008006" key="5">
    <source>
        <dbReference type="Google" id="ProtNLM"/>
    </source>
</evidence>
<reference evidence="3" key="1">
    <citation type="submission" date="2023-03" db="EMBL/GenBank/DDBJ databases">
        <title>Mating type loci evolution in Malassezia.</title>
        <authorList>
            <person name="Coelho M.A."/>
        </authorList>
    </citation>
    <scope>NUCLEOTIDE SEQUENCE</scope>
    <source>
        <strain evidence="3">CBS 9431</strain>
    </source>
</reference>
<evidence type="ECO:0000313" key="4">
    <source>
        <dbReference type="Proteomes" id="UP001217754"/>
    </source>
</evidence>
<sequence length="314" mass="34791">MNTDLNIGSGDDTIIQPYYITNKFNPNKVKRAIVSLPGRPRDSWKYANLFYNALKWVYAKNKYGIEEGEVIIVAPLALNQDDQAAGGTNGEDSNWAVYRMSNWEFGGSTHSPKSANSVSFYTGLDKIIDNLMDKSQYPNLNKVVVAGHSMGGQTAVRYALMKHEKSYDNDIMYWVGNPGSYTWLVEDRPSSEDCKSSENSYPYGMGDSDDFPKYGRAALNNGQSIGDIVNRFRSRTVHYALGLLDNGSGDTHCEALAQGANHLQRGANFVQMLNNQDGGLPSTHTVSYVPGVSHQDYPMIAADKSLDFIFGKDF</sequence>
<dbReference type="SUPFAM" id="SSF53474">
    <property type="entry name" value="alpha/beta-Hydrolases"/>
    <property type="match status" value="2"/>
</dbReference>